<evidence type="ECO:0000256" key="2">
    <source>
        <dbReference type="ARBA" id="ARBA00022963"/>
    </source>
</evidence>
<keyword evidence="1" id="KW-0378">Hydrolase</keyword>
<reference evidence="4" key="1">
    <citation type="submission" date="2022-04" db="EMBL/GenBank/DDBJ databases">
        <title>Hymenobacter sp. isolated from the air.</title>
        <authorList>
            <person name="Won M."/>
            <person name="Lee C.-M."/>
            <person name="Woen H.-Y."/>
            <person name="Kwon S.-W."/>
        </authorList>
    </citation>
    <scope>NUCLEOTIDE SEQUENCE</scope>
    <source>
        <strain evidence="4">5420S-77</strain>
    </source>
</reference>
<proteinExistence type="predicted"/>
<accession>A0ABY4GB25</accession>
<protein>
    <recommendedName>
        <fullName evidence="6">Alpha/beta hydrolase</fullName>
    </recommendedName>
</protein>
<evidence type="ECO:0008006" key="6">
    <source>
        <dbReference type="Google" id="ProtNLM"/>
    </source>
</evidence>
<dbReference type="PIRSF" id="PIRSF031982">
    <property type="entry name" value="UCP031982_abhydr"/>
    <property type="match status" value="1"/>
</dbReference>
<keyword evidence="3" id="KW-0443">Lipid metabolism</keyword>
<dbReference type="InterPro" id="IPR017395">
    <property type="entry name" value="Chlorophyllase-like"/>
</dbReference>
<evidence type="ECO:0000256" key="1">
    <source>
        <dbReference type="ARBA" id="ARBA00022801"/>
    </source>
</evidence>
<dbReference type="PANTHER" id="PTHR10272">
    <property type="entry name" value="PLATELET-ACTIVATING FACTOR ACETYLHYDROLASE"/>
    <property type="match status" value="1"/>
</dbReference>
<dbReference type="Gene3D" id="3.40.50.1820">
    <property type="entry name" value="alpha/beta hydrolase"/>
    <property type="match status" value="1"/>
</dbReference>
<dbReference type="InterPro" id="IPR029058">
    <property type="entry name" value="AB_hydrolase_fold"/>
</dbReference>
<dbReference type="InterPro" id="IPR016986">
    <property type="entry name" value="UCP031982_abhydr"/>
</dbReference>
<dbReference type="PANTHER" id="PTHR10272:SF0">
    <property type="entry name" value="PLATELET-ACTIVATING FACTOR ACETYLHYDROLASE"/>
    <property type="match status" value="1"/>
</dbReference>
<gene>
    <name evidence="4" type="ORF">MUN86_09800</name>
</gene>
<evidence type="ECO:0000256" key="3">
    <source>
        <dbReference type="ARBA" id="ARBA00023098"/>
    </source>
</evidence>
<dbReference type="Proteomes" id="UP000830401">
    <property type="component" value="Chromosome"/>
</dbReference>
<evidence type="ECO:0000313" key="4">
    <source>
        <dbReference type="EMBL" id="UOQ68110.1"/>
    </source>
</evidence>
<dbReference type="Pfam" id="PF07224">
    <property type="entry name" value="Chlorophyllase"/>
    <property type="match status" value="1"/>
</dbReference>
<organism evidence="4 5">
    <name type="scientific">Hymenobacter volaticus</name>
    <dbReference type="NCBI Taxonomy" id="2932254"/>
    <lineage>
        <taxon>Bacteria</taxon>
        <taxon>Pseudomonadati</taxon>
        <taxon>Bacteroidota</taxon>
        <taxon>Cytophagia</taxon>
        <taxon>Cytophagales</taxon>
        <taxon>Hymenobacteraceae</taxon>
        <taxon>Hymenobacter</taxon>
    </lineage>
</organism>
<keyword evidence="5" id="KW-1185">Reference proteome</keyword>
<dbReference type="EMBL" id="CP095061">
    <property type="protein sequence ID" value="UOQ68110.1"/>
    <property type="molecule type" value="Genomic_DNA"/>
</dbReference>
<dbReference type="SUPFAM" id="SSF53474">
    <property type="entry name" value="alpha/beta-Hydrolases"/>
    <property type="match status" value="1"/>
</dbReference>
<name>A0ABY4GB25_9BACT</name>
<dbReference type="RefSeq" id="WP_245124738.1">
    <property type="nucleotide sequence ID" value="NZ_CP095061.1"/>
</dbReference>
<evidence type="ECO:0000313" key="5">
    <source>
        <dbReference type="Proteomes" id="UP000830401"/>
    </source>
</evidence>
<keyword evidence="2" id="KW-0442">Lipid degradation</keyword>
<sequence length="292" mass="32125">MDDFVGYCPVEVTDSVLNVSFPLAVLYPTRAPAKPQTVGGYILDLAINAPPKEGVFPLVIISHGKGSSPWVYRTLAHHLAGNGFIVGLPEHPFNNRDNKSWQGTLQNLEARPRHVQLAINSLFGHPVFAASLKPDWVALIGHSMGGYTALALAGGIPTCFPYESPDQQARTVETVTDDRVKALVLLTPATPWFFTEGSLRLVDVPILLLEAEKDEHTPPEHGLLVLHRVADQNKIQHRVIENAGHFSFLSPFPAARTSPMFPPSQDPPGFDRLQFHTELNAEVLAFLTRQIQ</sequence>